<reference evidence="3 4" key="1">
    <citation type="journal article" date="2019" name="Int. J. Syst. Evol. Microbiol.">
        <title>The Global Catalogue of Microorganisms (GCM) 10K type strain sequencing project: providing services to taxonomists for standard genome sequencing and annotation.</title>
        <authorList>
            <consortium name="The Broad Institute Genomics Platform"/>
            <consortium name="The Broad Institute Genome Sequencing Center for Infectious Disease"/>
            <person name="Wu L."/>
            <person name="Ma J."/>
        </authorList>
    </citation>
    <scope>NUCLEOTIDE SEQUENCE [LARGE SCALE GENOMIC DNA]</scope>
    <source>
        <strain evidence="3 4">DT31</strain>
    </source>
</reference>
<feature type="domain" description="Saccharopine dehydrogenase NADP binding" evidence="2">
    <location>
        <begin position="5"/>
        <end position="100"/>
    </location>
</feature>
<evidence type="ECO:0000313" key="3">
    <source>
        <dbReference type="EMBL" id="MFC7070138.1"/>
    </source>
</evidence>
<evidence type="ECO:0000313" key="4">
    <source>
        <dbReference type="Proteomes" id="UP001596461"/>
    </source>
</evidence>
<protein>
    <submittedName>
        <fullName evidence="3">Saccharopine dehydrogenase family protein</fullName>
    </submittedName>
</protein>
<dbReference type="SUPFAM" id="SSF51735">
    <property type="entry name" value="NAD(P)-binding Rossmann-fold domains"/>
    <property type="match status" value="1"/>
</dbReference>
<sequence>MTSDVLVVGGYGVVGRPLSQRLAERDDCHVIAAGRSLERAAAFADSHEGVVPRRVDLADPSTFGSALEGIDCVVVCVTTDDTAFVRATLERGIDYVDLSPSDEFHRAVEKLDDVARTGDARALLSVGLSPGVTNLLAVDAAERLETVKDVRIAVLLGVGEEIGRDTYEWAVDRSYGQFTVREHGGDRVVRSLSDPWTVTLPGHRRRRLYRYDLADQHALARTADYPSVGTWLCYDSRVATSLLAAGSWTGATGVLVDRLDRDRVVDGLVRIADRSPLGGDPFVALAAVTGRVGGQRETVRRWIRGQDQGRATALAAASMTAELLDADTPPGVHHSHEVLDVESIGRDLRTDGYRGGVETTTDGRKNSVEQR</sequence>
<feature type="compositionally biased region" description="Basic and acidic residues" evidence="1">
    <location>
        <begin position="361"/>
        <end position="371"/>
    </location>
</feature>
<evidence type="ECO:0000259" key="2">
    <source>
        <dbReference type="Pfam" id="PF03435"/>
    </source>
</evidence>
<dbReference type="PANTHER" id="PTHR43796:SF2">
    <property type="entry name" value="CARBOXYNORSPERMIDINE SYNTHASE"/>
    <property type="match status" value="1"/>
</dbReference>
<accession>A0ABD5WB09</accession>
<dbReference type="InterPro" id="IPR005097">
    <property type="entry name" value="Sacchrp_dh_NADP-bd"/>
</dbReference>
<dbReference type="AlphaFoldDB" id="A0ABD5WB09"/>
<dbReference type="GeneID" id="81124935"/>
<dbReference type="Gene3D" id="3.30.360.10">
    <property type="entry name" value="Dihydrodipicolinate Reductase, domain 2"/>
    <property type="match status" value="1"/>
</dbReference>
<dbReference type="RefSeq" id="WP_284033024.1">
    <property type="nucleotide sequence ID" value="NZ_CP126154.1"/>
</dbReference>
<keyword evidence="4" id="KW-1185">Reference proteome</keyword>
<proteinExistence type="predicted"/>
<evidence type="ECO:0000256" key="1">
    <source>
        <dbReference type="SAM" id="MobiDB-lite"/>
    </source>
</evidence>
<comment type="caution">
    <text evidence="3">The sequence shown here is derived from an EMBL/GenBank/DDBJ whole genome shotgun (WGS) entry which is preliminary data.</text>
</comment>
<name>A0ABD5WB09_9EURY</name>
<organism evidence="3 4">
    <name type="scientific">Halobaculum lipolyticum</name>
    <dbReference type="NCBI Taxonomy" id="3032001"/>
    <lineage>
        <taxon>Archaea</taxon>
        <taxon>Methanobacteriati</taxon>
        <taxon>Methanobacteriota</taxon>
        <taxon>Stenosarchaea group</taxon>
        <taxon>Halobacteria</taxon>
        <taxon>Halobacteriales</taxon>
        <taxon>Haloferacaceae</taxon>
        <taxon>Halobaculum</taxon>
    </lineage>
</organism>
<dbReference type="Proteomes" id="UP001596461">
    <property type="component" value="Unassembled WGS sequence"/>
</dbReference>
<dbReference type="PANTHER" id="PTHR43796">
    <property type="entry name" value="CARBOXYNORSPERMIDINE SYNTHASE"/>
    <property type="match status" value="1"/>
</dbReference>
<dbReference type="Gene3D" id="3.40.50.720">
    <property type="entry name" value="NAD(P)-binding Rossmann-like Domain"/>
    <property type="match status" value="1"/>
</dbReference>
<dbReference type="EMBL" id="JBHTAH010000008">
    <property type="protein sequence ID" value="MFC7070138.1"/>
    <property type="molecule type" value="Genomic_DNA"/>
</dbReference>
<dbReference type="Pfam" id="PF03435">
    <property type="entry name" value="Sacchrp_dh_NADP"/>
    <property type="match status" value="1"/>
</dbReference>
<feature type="region of interest" description="Disordered" evidence="1">
    <location>
        <begin position="350"/>
        <end position="371"/>
    </location>
</feature>
<dbReference type="InterPro" id="IPR036291">
    <property type="entry name" value="NAD(P)-bd_dom_sf"/>
</dbReference>
<gene>
    <name evidence="3" type="ORF">ACFQL9_10845</name>
</gene>